<organism evidence="2 3">
    <name type="scientific">Candidatus Methylobacter titanis</name>
    <dbReference type="NCBI Taxonomy" id="3053457"/>
    <lineage>
        <taxon>Bacteria</taxon>
        <taxon>Pseudomonadati</taxon>
        <taxon>Pseudomonadota</taxon>
        <taxon>Gammaproteobacteria</taxon>
        <taxon>Methylococcales</taxon>
        <taxon>Methylococcaceae</taxon>
        <taxon>Methylobacter</taxon>
    </lineage>
</organism>
<dbReference type="EMBL" id="JAQSDF010000021">
    <property type="protein sequence ID" value="MDI1231107.1"/>
    <property type="molecule type" value="Genomic_DNA"/>
</dbReference>
<dbReference type="Proteomes" id="UP001160519">
    <property type="component" value="Unassembled WGS sequence"/>
</dbReference>
<gene>
    <name evidence="2" type="ORF">PSU93_08170</name>
</gene>
<dbReference type="PANTHER" id="PTHR33293:SF1">
    <property type="entry name" value="INSERTION ELEMENT IS1 1 PROTEIN INSB-RELATED"/>
    <property type="match status" value="1"/>
</dbReference>
<sequence>MITIHQLLDNTKCFETIRTLRWPEAVSCPHCESDQITKQGKDDTQPDRQRYDCKACQRKFDDLTNTVFAGHHQPLKIWILCLYFMGLNLSNAQIAHELDLTEGDVQQMAQQLRSGIVAKKPEVILEGEVECDEVYVVAGHKGQPDAVKKKVA</sequence>
<evidence type="ECO:0000259" key="1">
    <source>
        <dbReference type="Pfam" id="PF12760"/>
    </source>
</evidence>
<protein>
    <submittedName>
        <fullName evidence="2">Transposase</fullName>
    </submittedName>
</protein>
<dbReference type="InterPro" id="IPR024442">
    <property type="entry name" value="Transposase_Zn_ribbon"/>
</dbReference>
<proteinExistence type="predicted"/>
<keyword evidence="3" id="KW-1185">Reference proteome</keyword>
<dbReference type="AlphaFoldDB" id="A0AA43Q619"/>
<dbReference type="InterPro" id="IPR051354">
    <property type="entry name" value="Transposase_27_IS1"/>
</dbReference>
<name>A0AA43Q619_9GAMM</name>
<feature type="domain" description="Transposase zinc-ribbon" evidence="1">
    <location>
        <begin position="10"/>
        <end position="58"/>
    </location>
</feature>
<evidence type="ECO:0000313" key="3">
    <source>
        <dbReference type="Proteomes" id="UP001160519"/>
    </source>
</evidence>
<reference evidence="2" key="1">
    <citation type="submission" date="2023-01" db="EMBL/GenBank/DDBJ databases">
        <title>Biogeochemical cycle of methane in antarctic sediments.</title>
        <authorList>
            <person name="Roldan D.M."/>
            <person name="Menes R.J."/>
        </authorList>
    </citation>
    <scope>NUCLEOTIDE SEQUENCE [LARGE SCALE GENOMIC DNA]</scope>
    <source>
        <strain evidence="2">K-2018 MAG008</strain>
    </source>
</reference>
<dbReference type="PANTHER" id="PTHR33293">
    <property type="entry name" value="INSERTION ELEMENT IS1 1 PROTEIN INSB-RELATED"/>
    <property type="match status" value="1"/>
</dbReference>
<accession>A0AA43Q619</accession>
<evidence type="ECO:0000313" key="2">
    <source>
        <dbReference type="EMBL" id="MDI1231107.1"/>
    </source>
</evidence>
<dbReference type="Pfam" id="PF12760">
    <property type="entry name" value="Zn_ribbon_IS1595"/>
    <property type="match status" value="1"/>
</dbReference>
<comment type="caution">
    <text evidence="2">The sequence shown here is derived from an EMBL/GenBank/DDBJ whole genome shotgun (WGS) entry which is preliminary data.</text>
</comment>